<evidence type="ECO:0000259" key="11">
    <source>
        <dbReference type="Pfam" id="PF01238"/>
    </source>
</evidence>
<dbReference type="PANTHER" id="PTHR10309:SF0">
    <property type="entry name" value="MANNOSE-6-PHOSPHATE ISOMERASE"/>
    <property type="match status" value="1"/>
</dbReference>
<comment type="function">
    <text evidence="3">Involved in the synthesis of the GDP-mannose and dolichol-phosphate-mannose required for a number of critical mannosyl transfer reactions.</text>
</comment>
<dbReference type="GO" id="GO:0004476">
    <property type="term" value="F:mannose-6-phosphate isomerase activity"/>
    <property type="evidence" value="ECO:0007669"/>
    <property type="project" value="UniProtKB-EC"/>
</dbReference>
<comment type="catalytic activity">
    <reaction evidence="1">
        <text>D-mannose 6-phosphate = D-fructose 6-phosphate</text>
        <dbReference type="Rhea" id="RHEA:12356"/>
        <dbReference type="ChEBI" id="CHEBI:58735"/>
        <dbReference type="ChEBI" id="CHEBI:61527"/>
        <dbReference type="EC" id="5.3.1.8"/>
    </reaction>
</comment>
<dbReference type="EC" id="5.3.1.8" evidence="6"/>
<name>A0A9W7DJM6_AMBMO</name>
<evidence type="ECO:0000256" key="8">
    <source>
        <dbReference type="ARBA" id="ARBA00029741"/>
    </source>
</evidence>
<dbReference type="PROSITE" id="PS00966">
    <property type="entry name" value="PMI_I_2"/>
    <property type="match status" value="1"/>
</dbReference>
<proteinExistence type="inferred from homology"/>
<accession>A0A9W7DJM6</accession>
<comment type="cofactor">
    <cofactor evidence="2">
        <name>Zn(2+)</name>
        <dbReference type="ChEBI" id="CHEBI:29105"/>
    </cofactor>
</comment>
<dbReference type="AlphaFoldDB" id="A0A9W7DJM6"/>
<evidence type="ECO:0000313" key="12">
    <source>
        <dbReference type="EMBL" id="GMG56115.1"/>
    </source>
</evidence>
<dbReference type="Gene3D" id="2.60.120.10">
    <property type="entry name" value="Jelly Rolls"/>
    <property type="match status" value="2"/>
</dbReference>
<dbReference type="InterPro" id="IPR014710">
    <property type="entry name" value="RmlC-like_jellyroll"/>
</dbReference>
<evidence type="ECO:0000256" key="7">
    <source>
        <dbReference type="ARBA" id="ARBA00018236"/>
    </source>
</evidence>
<dbReference type="GO" id="GO:0005975">
    <property type="term" value="P:carbohydrate metabolic process"/>
    <property type="evidence" value="ECO:0007669"/>
    <property type="project" value="InterPro"/>
</dbReference>
<evidence type="ECO:0000256" key="2">
    <source>
        <dbReference type="ARBA" id="ARBA00001947"/>
    </source>
</evidence>
<dbReference type="GO" id="GO:0009298">
    <property type="term" value="P:GDP-mannose biosynthetic process"/>
    <property type="evidence" value="ECO:0007669"/>
    <property type="project" value="InterPro"/>
</dbReference>
<evidence type="ECO:0000256" key="4">
    <source>
        <dbReference type="ARBA" id="ARBA00004666"/>
    </source>
</evidence>
<dbReference type="PRINTS" id="PR00714">
    <property type="entry name" value="MAN6PISMRASE"/>
</dbReference>
<evidence type="ECO:0000256" key="9">
    <source>
        <dbReference type="ARBA" id="ARBA00030762"/>
    </source>
</evidence>
<dbReference type="InterPro" id="IPR046456">
    <property type="entry name" value="PMI_typeI_C"/>
</dbReference>
<comment type="similarity">
    <text evidence="5 10">Belongs to the mannose-6-phosphate isomerase type 1 family.</text>
</comment>
<dbReference type="InterPro" id="IPR011051">
    <property type="entry name" value="RmlC_Cupin_sf"/>
</dbReference>
<evidence type="ECO:0000256" key="1">
    <source>
        <dbReference type="ARBA" id="ARBA00000757"/>
    </source>
</evidence>
<dbReference type="OrthoDB" id="6605218at2759"/>
<dbReference type="GO" id="GO:0008270">
    <property type="term" value="F:zinc ion binding"/>
    <property type="evidence" value="ECO:0007669"/>
    <property type="project" value="InterPro"/>
</dbReference>
<feature type="domain" description="Phosphomannose isomerase type I C-terminal" evidence="11">
    <location>
        <begin position="85"/>
        <end position="130"/>
    </location>
</feature>
<dbReference type="Proteomes" id="UP001165063">
    <property type="component" value="Unassembled WGS sequence"/>
</dbReference>
<keyword evidence="13" id="KW-1185">Reference proteome</keyword>
<dbReference type="NCBIfam" id="TIGR00218">
    <property type="entry name" value="manA"/>
    <property type="match status" value="1"/>
</dbReference>
<evidence type="ECO:0000256" key="5">
    <source>
        <dbReference type="ARBA" id="ARBA00010772"/>
    </source>
</evidence>
<evidence type="ECO:0000256" key="6">
    <source>
        <dbReference type="ARBA" id="ARBA00011956"/>
    </source>
</evidence>
<organism evidence="12 13">
    <name type="scientific">Ambrosiozyma monospora</name>
    <name type="common">Yeast</name>
    <name type="synonym">Endomycopsis monosporus</name>
    <dbReference type="NCBI Taxonomy" id="43982"/>
    <lineage>
        <taxon>Eukaryota</taxon>
        <taxon>Fungi</taxon>
        <taxon>Dikarya</taxon>
        <taxon>Ascomycota</taxon>
        <taxon>Saccharomycotina</taxon>
        <taxon>Pichiomycetes</taxon>
        <taxon>Pichiales</taxon>
        <taxon>Pichiaceae</taxon>
        <taxon>Ambrosiozyma</taxon>
    </lineage>
</organism>
<sequence>MLNHCNLKKGEAIFLQARDPHAYISGDIMECMAASDNVIRAGFTPKFKDVEVLVNCLTYSYNDVEQQKLQAAKFSRGSGAANFALYDPPIDEFSVLQISFDKGVSGVGLCKAIDGPSILIVTDGEGKLRVAGDESSTLKASTGNIYFIAPGADIELISEKKDVPFTSYRAYCEA</sequence>
<reference evidence="12" key="1">
    <citation type="submission" date="2023-04" db="EMBL/GenBank/DDBJ databases">
        <title>Ambrosiozyma monospora NBRC 1965.</title>
        <authorList>
            <person name="Ichikawa N."/>
            <person name="Sato H."/>
            <person name="Tonouchi N."/>
        </authorList>
    </citation>
    <scope>NUCLEOTIDE SEQUENCE</scope>
    <source>
        <strain evidence="12">NBRC 1965</strain>
    </source>
</reference>
<evidence type="ECO:0000256" key="3">
    <source>
        <dbReference type="ARBA" id="ARBA00002564"/>
    </source>
</evidence>
<gene>
    <name evidence="12" type="ORF">Amon01_000818400</name>
</gene>
<comment type="caution">
    <text evidence="12">The sequence shown here is derived from an EMBL/GenBank/DDBJ whole genome shotgun (WGS) entry which is preliminary data.</text>
</comment>
<dbReference type="InterPro" id="IPR016305">
    <property type="entry name" value="Mannose-6-P_Isomerase"/>
</dbReference>
<dbReference type="GO" id="GO:0005829">
    <property type="term" value="C:cytosol"/>
    <property type="evidence" value="ECO:0007669"/>
    <property type="project" value="TreeGrafter"/>
</dbReference>
<comment type="pathway">
    <text evidence="4">Nucleotide-sugar biosynthesis; GDP-alpha-D-mannose biosynthesis; alpha-D-mannose 1-phosphate from D-fructose 6-phosphate: step 1/2.</text>
</comment>
<evidence type="ECO:0000313" key="13">
    <source>
        <dbReference type="Proteomes" id="UP001165063"/>
    </source>
</evidence>
<protein>
    <recommendedName>
        <fullName evidence="7">Mannose-6-phosphate isomerase</fullName>
        <ecNumber evidence="6">5.3.1.8</ecNumber>
    </recommendedName>
    <alternativeName>
        <fullName evidence="8">Phosphohexomutase</fullName>
    </alternativeName>
    <alternativeName>
        <fullName evidence="9">Phosphomannose isomerase</fullName>
    </alternativeName>
</protein>
<dbReference type="EMBL" id="BSXU01006922">
    <property type="protein sequence ID" value="GMG56115.1"/>
    <property type="molecule type" value="Genomic_DNA"/>
</dbReference>
<dbReference type="InterPro" id="IPR018050">
    <property type="entry name" value="Pmannose_isomerase-type1_CS"/>
</dbReference>
<evidence type="ECO:0000256" key="10">
    <source>
        <dbReference type="RuleBase" id="RU004189"/>
    </source>
</evidence>
<dbReference type="Pfam" id="PF01238">
    <property type="entry name" value="PMI_typeI_C"/>
    <property type="match status" value="1"/>
</dbReference>
<dbReference type="SUPFAM" id="SSF51182">
    <property type="entry name" value="RmlC-like cupins"/>
    <property type="match status" value="1"/>
</dbReference>
<dbReference type="PANTHER" id="PTHR10309">
    <property type="entry name" value="MANNOSE-6-PHOSPHATE ISOMERASE"/>
    <property type="match status" value="1"/>
</dbReference>
<dbReference type="InterPro" id="IPR001250">
    <property type="entry name" value="Man6P_Isoase-1"/>
</dbReference>